<protein>
    <submittedName>
        <fullName evidence="1">Uncharacterized protein</fullName>
    </submittedName>
</protein>
<dbReference type="Gene3D" id="3.10.420.10">
    <property type="entry name" value="SecB-like"/>
    <property type="match status" value="1"/>
</dbReference>
<organism evidence="1">
    <name type="scientific">Darwinula stevensoni</name>
    <dbReference type="NCBI Taxonomy" id="69355"/>
    <lineage>
        <taxon>Eukaryota</taxon>
        <taxon>Metazoa</taxon>
        <taxon>Ecdysozoa</taxon>
        <taxon>Arthropoda</taxon>
        <taxon>Crustacea</taxon>
        <taxon>Oligostraca</taxon>
        <taxon>Ostracoda</taxon>
        <taxon>Podocopa</taxon>
        <taxon>Podocopida</taxon>
        <taxon>Darwinulocopina</taxon>
        <taxon>Darwinuloidea</taxon>
        <taxon>Darwinulidae</taxon>
        <taxon>Darwinula</taxon>
    </lineage>
</organism>
<dbReference type="Pfam" id="PF02556">
    <property type="entry name" value="SecB"/>
    <property type="match status" value="1"/>
</dbReference>
<name>A0A7R9FQ67_9CRUS</name>
<dbReference type="GO" id="GO:0051262">
    <property type="term" value="P:protein tetramerization"/>
    <property type="evidence" value="ECO:0007669"/>
    <property type="project" value="InterPro"/>
</dbReference>
<reference evidence="1" key="1">
    <citation type="submission" date="2020-11" db="EMBL/GenBank/DDBJ databases">
        <authorList>
            <person name="Tran Van P."/>
        </authorList>
    </citation>
    <scope>NUCLEOTIDE SEQUENCE</scope>
</reference>
<gene>
    <name evidence="1" type="ORF">DSTB1V02_LOCUS10460</name>
</gene>
<dbReference type="GO" id="GO:0015031">
    <property type="term" value="P:protein transport"/>
    <property type="evidence" value="ECO:0007669"/>
    <property type="project" value="InterPro"/>
</dbReference>
<dbReference type="Proteomes" id="UP000677054">
    <property type="component" value="Unassembled WGS sequence"/>
</dbReference>
<dbReference type="InterPro" id="IPR035958">
    <property type="entry name" value="SecB-like_sf"/>
</dbReference>
<dbReference type="SUPFAM" id="SSF54611">
    <property type="entry name" value="SecB-like"/>
    <property type="match status" value="1"/>
</dbReference>
<sequence length="64" mass="7209">MNLSLEIPHAPQIFLEREQAEVEISIDIDATRLQEEIYEIVLTGTITNKLADGKVVFLIEAQQA</sequence>
<dbReference type="InterPro" id="IPR003708">
    <property type="entry name" value="SecB"/>
</dbReference>
<proteinExistence type="predicted"/>
<dbReference type="EMBL" id="CAJPEV010003009">
    <property type="protein sequence ID" value="CAG0898669.1"/>
    <property type="molecule type" value="Genomic_DNA"/>
</dbReference>
<dbReference type="GO" id="GO:0051082">
    <property type="term" value="F:unfolded protein binding"/>
    <property type="evidence" value="ECO:0007669"/>
    <property type="project" value="InterPro"/>
</dbReference>
<dbReference type="AlphaFoldDB" id="A0A7R9FQ67"/>
<accession>A0A7R9FQ67</accession>
<feature type="non-terminal residue" evidence="1">
    <location>
        <position position="64"/>
    </location>
</feature>
<dbReference type="EMBL" id="LR902526">
    <property type="protein sequence ID" value="CAD7250690.1"/>
    <property type="molecule type" value="Genomic_DNA"/>
</dbReference>
<evidence type="ECO:0000313" key="1">
    <source>
        <dbReference type="EMBL" id="CAD7250690.1"/>
    </source>
</evidence>
<evidence type="ECO:0000313" key="2">
    <source>
        <dbReference type="Proteomes" id="UP000677054"/>
    </source>
</evidence>
<keyword evidence="2" id="KW-1185">Reference proteome</keyword>